<proteinExistence type="predicted"/>
<feature type="non-terminal residue" evidence="1">
    <location>
        <position position="1"/>
    </location>
</feature>
<name>A0ABP0RYC3_9DINO</name>
<keyword evidence="2" id="KW-1185">Reference proteome</keyword>
<gene>
    <name evidence="1" type="ORF">SCF082_LOCUS48780</name>
</gene>
<accession>A0ABP0RYC3</accession>
<dbReference type="Proteomes" id="UP001642464">
    <property type="component" value="Unassembled WGS sequence"/>
</dbReference>
<evidence type="ECO:0000313" key="1">
    <source>
        <dbReference type="EMBL" id="CAK9104530.1"/>
    </source>
</evidence>
<reference evidence="1 2" key="1">
    <citation type="submission" date="2024-02" db="EMBL/GenBank/DDBJ databases">
        <authorList>
            <person name="Chen Y."/>
            <person name="Shah S."/>
            <person name="Dougan E. K."/>
            <person name="Thang M."/>
            <person name="Chan C."/>
        </authorList>
    </citation>
    <scope>NUCLEOTIDE SEQUENCE [LARGE SCALE GENOMIC DNA]</scope>
</reference>
<dbReference type="EMBL" id="CAXAMM010042384">
    <property type="protein sequence ID" value="CAK9104530.1"/>
    <property type="molecule type" value="Genomic_DNA"/>
</dbReference>
<sequence>DRYNADSLLATGVVQVEQFCAGFDGMIPLSIAGGKGKRAKKQAMTLGDTIGFGAVAEAAEVEVVV</sequence>
<comment type="caution">
    <text evidence="1">The sequence shown here is derived from an EMBL/GenBank/DDBJ whole genome shotgun (WGS) entry which is preliminary data.</text>
</comment>
<feature type="non-terminal residue" evidence="1">
    <location>
        <position position="65"/>
    </location>
</feature>
<protein>
    <submittedName>
        <fullName evidence="1">Uncharacterized protein</fullName>
    </submittedName>
</protein>
<organism evidence="1 2">
    <name type="scientific">Durusdinium trenchii</name>
    <dbReference type="NCBI Taxonomy" id="1381693"/>
    <lineage>
        <taxon>Eukaryota</taxon>
        <taxon>Sar</taxon>
        <taxon>Alveolata</taxon>
        <taxon>Dinophyceae</taxon>
        <taxon>Suessiales</taxon>
        <taxon>Symbiodiniaceae</taxon>
        <taxon>Durusdinium</taxon>
    </lineage>
</organism>
<evidence type="ECO:0000313" key="2">
    <source>
        <dbReference type="Proteomes" id="UP001642464"/>
    </source>
</evidence>